<dbReference type="Proteomes" id="UP000554004">
    <property type="component" value="Unassembled WGS sequence"/>
</dbReference>
<dbReference type="Pfam" id="PF18998">
    <property type="entry name" value="Flg_new_2"/>
    <property type="match status" value="2"/>
</dbReference>
<name>A0A847EU99_9BACT</name>
<sequence>MSNLKLKGNNTGVLIGLIVIIFLLLGGGGYLIWRVNQKDTLAPTDSDASEENCVLRCLDGAICTARDGTGNCPENKAGICYYPPTPGVTGCCEYEKICNITAYYITYTAGANGTVSNPGQNNVVPGGSISSTATPNSGYRFVKWSDNKTTASRTDSNVSADATYTATFEAVASQTYTLSYSVTPYTTGGVVGGTLTGNLNQTVVQGQDGTAVTFVGNDGSYCKGSILEWLVNGVKDTTVTGNTRQEKNVQKNMTIEGKTGFVWNTDSTTFRYYTGGNGQIKLGDGAPSILPITLTFTNGQPCPGNISITAIPSSGYIFSHWNDTVLDVRDTSSLVTANPRKDIISVTSSYKPNIAVTAIFVPSSGCGDGICSDDESITTCPSDCPVRCGDGVCSEGESITTCPSDCPANCGDGICSDGESSENCPKDCGSTVPQTGIFDDSKTAIVAGILFVII</sequence>
<keyword evidence="1" id="KW-1133">Transmembrane helix</keyword>
<keyword evidence="1" id="KW-0472">Membrane</keyword>
<evidence type="ECO:0000313" key="4">
    <source>
        <dbReference type="Proteomes" id="UP000554004"/>
    </source>
</evidence>
<proteinExistence type="predicted"/>
<feature type="domain" description="Bacterial repeat" evidence="2">
    <location>
        <begin position="305"/>
        <end position="351"/>
    </location>
</feature>
<dbReference type="EMBL" id="JAAZAL010000110">
    <property type="protein sequence ID" value="NLE31236.1"/>
    <property type="molecule type" value="Genomic_DNA"/>
</dbReference>
<reference evidence="3 4" key="1">
    <citation type="journal article" date="2020" name="Biotechnol. Biofuels">
        <title>New insights from the biogas microbiome by comprehensive genome-resolved metagenomics of nearly 1600 species originating from multiple anaerobic digesters.</title>
        <authorList>
            <person name="Campanaro S."/>
            <person name="Treu L."/>
            <person name="Rodriguez-R L.M."/>
            <person name="Kovalovszki A."/>
            <person name="Ziels R.M."/>
            <person name="Maus I."/>
            <person name="Zhu X."/>
            <person name="Kougias P.G."/>
            <person name="Basile A."/>
            <person name="Luo G."/>
            <person name="Schluter A."/>
            <person name="Konstantinidis K.T."/>
            <person name="Angelidaki I."/>
        </authorList>
    </citation>
    <scope>NUCLEOTIDE SEQUENCE [LARGE SCALE GENOMIC DNA]</scope>
    <source>
        <strain evidence="3">AS06rmzACSIP_421</strain>
    </source>
</reference>
<organism evidence="3 4">
    <name type="scientific">Candidatus Dojkabacteria bacterium</name>
    <dbReference type="NCBI Taxonomy" id="2099670"/>
    <lineage>
        <taxon>Bacteria</taxon>
        <taxon>Candidatus Dojkabacteria</taxon>
    </lineage>
</organism>
<evidence type="ECO:0000259" key="2">
    <source>
        <dbReference type="Pfam" id="PF18998"/>
    </source>
</evidence>
<keyword evidence="1" id="KW-0812">Transmembrane</keyword>
<accession>A0A847EU99</accession>
<evidence type="ECO:0000256" key="1">
    <source>
        <dbReference type="SAM" id="Phobius"/>
    </source>
</evidence>
<comment type="caution">
    <text evidence="3">The sequence shown here is derived from an EMBL/GenBank/DDBJ whole genome shotgun (WGS) entry which is preliminary data.</text>
</comment>
<feature type="domain" description="Bacterial repeat" evidence="2">
    <location>
        <begin position="103"/>
        <end position="171"/>
    </location>
</feature>
<dbReference type="InterPro" id="IPR044060">
    <property type="entry name" value="Bacterial_rp_domain"/>
</dbReference>
<gene>
    <name evidence="3" type="ORF">GX618_03100</name>
</gene>
<evidence type="ECO:0000313" key="3">
    <source>
        <dbReference type="EMBL" id="NLE31236.1"/>
    </source>
</evidence>
<feature type="transmembrane region" description="Helical" evidence="1">
    <location>
        <begin position="12"/>
        <end position="33"/>
    </location>
</feature>
<protein>
    <recommendedName>
        <fullName evidence="2">Bacterial repeat domain-containing protein</fullName>
    </recommendedName>
</protein>
<dbReference type="AlphaFoldDB" id="A0A847EU99"/>
<feature type="non-terminal residue" evidence="3">
    <location>
        <position position="454"/>
    </location>
</feature>